<feature type="domain" description="ESX-1 secretion-associated protein EspA/EspE-like" evidence="2">
    <location>
        <begin position="18"/>
        <end position="99"/>
    </location>
</feature>
<dbReference type="Proteomes" id="UP001241092">
    <property type="component" value="Chromosome"/>
</dbReference>
<evidence type="ECO:0000259" key="2">
    <source>
        <dbReference type="Pfam" id="PF18879"/>
    </source>
</evidence>
<feature type="region of interest" description="Disordered" evidence="1">
    <location>
        <begin position="164"/>
        <end position="212"/>
    </location>
</feature>
<evidence type="ECO:0000259" key="3">
    <source>
        <dbReference type="Pfam" id="PF23275"/>
    </source>
</evidence>
<dbReference type="Pfam" id="PF23275">
    <property type="entry name" value="TPR_23"/>
    <property type="match status" value="1"/>
</dbReference>
<feature type="region of interest" description="Disordered" evidence="1">
    <location>
        <begin position="796"/>
        <end position="819"/>
    </location>
</feature>
<evidence type="ECO:0000313" key="4">
    <source>
        <dbReference type="EMBL" id="BDY28407.1"/>
    </source>
</evidence>
<evidence type="ECO:0000313" key="5">
    <source>
        <dbReference type="Proteomes" id="UP001241092"/>
    </source>
</evidence>
<reference evidence="4" key="1">
    <citation type="submission" date="2023-03" db="EMBL/GenBank/DDBJ databases">
        <title>Draft genome sequence of a Mycolicibacterium mageritense strain H4_3_1 isolated from a hybrid biological-inorganic system reactor.</title>
        <authorList>
            <person name="Feng X."/>
            <person name="Kazama D."/>
            <person name="Sato K."/>
            <person name="Kobayashi H."/>
        </authorList>
    </citation>
    <scope>NUCLEOTIDE SEQUENCE</scope>
    <source>
        <strain evidence="4">H4_3_1</strain>
    </source>
</reference>
<feature type="compositionally biased region" description="Basic and acidic residues" evidence="1">
    <location>
        <begin position="796"/>
        <end position="812"/>
    </location>
</feature>
<dbReference type="InterPro" id="IPR057037">
    <property type="entry name" value="TPR_rep_actino"/>
</dbReference>
<proteinExistence type="predicted"/>
<name>A0AAI8XN11_MYCME</name>
<feature type="domain" description="TPR repeat" evidence="3">
    <location>
        <begin position="223"/>
        <end position="496"/>
    </location>
</feature>
<evidence type="ECO:0000256" key="1">
    <source>
        <dbReference type="SAM" id="MobiDB-lite"/>
    </source>
</evidence>
<sequence>MGALDAFYSTWSDARETFGQGTPQDGSNLDNSSKLMQMKAGVEAAAPDGRWQGPASEAYAAKNKDHAGVYGKLAELDTKMATEVTNASNVVTAGRQSLDITKSWVDSAVKALPSGLSASDRDAKLLSIANEGIGKVSTIVTEATNKMTDISGRVQGLKGEYQALGNDKTAPGEKPGISFATDPSKNDDKKPGLNSDNGKDDGTALQNETGTPMSAEARNRLLEAGTLPPDQAEALARGEKVNVGAERMAYLYQLSQSLNGKSPAEIKSIMDRMPEDERAALSRGLAIVSNKNALSGVPNTEGVTDATRDTFIPAAGSLANLPTEIKDELTRSDRNVILPATDSNPAYYRGVPELHDISEIFRPAAESSAGTDSNGNPISPGYAMNGSEAGKLMLSAVSEYANHDIDNRARPDYPYMPGGAGDAAPSKLPDPTPALADVAQVGGRDHVGMSELVTNEDMIGVDSHGNAVRSNEYFLRGMLQETWGEHSSKVGDAFSWMRDDPHISINAQTANAVAHYVSDHKAGFVDIPGSATTFGSTNPALSEAVAMGLGPYVGAFTGNAAAPELFNMPDIHQFANQGQMADLLSVLDQNHNSGIIINDAIMQQQRMLEVVGIASDDHHRELEISGRLEGAMHAGIEDAKQTDQKYKIQQVEQQYASASGAIQDTWAKGKGALSGFASLIPEAKVPMAIVNALEPWVKPSAGDMPSTVNIGGDDFLKQYVEARSPSTSTYYENSAILEGLLQRNPEISRNAELAPFITQGESGPTVNLDKVAINQTEFVKAFNSAITDDVFDKTEFDNKINNDGRKHTEWNDAKPPAWK</sequence>
<evidence type="ECO:0008006" key="6">
    <source>
        <dbReference type="Google" id="ProtNLM"/>
    </source>
</evidence>
<dbReference type="AlphaFoldDB" id="A0AAI8XN11"/>
<dbReference type="Pfam" id="PF18879">
    <property type="entry name" value="EspA_EspE"/>
    <property type="match status" value="1"/>
</dbReference>
<gene>
    <name evidence="4" type="ORF">hbim_02341</name>
</gene>
<dbReference type="RefSeq" id="WP_286214925.1">
    <property type="nucleotide sequence ID" value="NZ_AP027452.1"/>
</dbReference>
<accession>A0AAI8XN11</accession>
<feature type="compositionally biased region" description="Basic and acidic residues" evidence="1">
    <location>
        <begin position="184"/>
        <end position="202"/>
    </location>
</feature>
<dbReference type="InterPro" id="IPR043796">
    <property type="entry name" value="ESX-1_EspA/EspE-like"/>
</dbReference>
<organism evidence="4 5">
    <name type="scientific">Mycolicibacterium mageritense</name>
    <name type="common">Mycobacterium mageritense</name>
    <dbReference type="NCBI Taxonomy" id="53462"/>
    <lineage>
        <taxon>Bacteria</taxon>
        <taxon>Bacillati</taxon>
        <taxon>Actinomycetota</taxon>
        <taxon>Actinomycetes</taxon>
        <taxon>Mycobacteriales</taxon>
        <taxon>Mycobacteriaceae</taxon>
        <taxon>Mycolicibacterium</taxon>
    </lineage>
</organism>
<dbReference type="EMBL" id="AP027452">
    <property type="protein sequence ID" value="BDY28407.1"/>
    <property type="molecule type" value="Genomic_DNA"/>
</dbReference>
<protein>
    <recommendedName>
        <fullName evidence="6">ESX-1 secretion-associated protein EspA/EspE-like domain-containing protein</fullName>
    </recommendedName>
</protein>